<keyword evidence="10 15" id="KW-0479">Metal-binding</keyword>
<feature type="binding site" evidence="15">
    <location>
        <position position="241"/>
    </location>
    <ligand>
        <name>a divalent metal cation</name>
        <dbReference type="ChEBI" id="CHEBI:60240"/>
    </ligand>
</feature>
<evidence type="ECO:0000256" key="7">
    <source>
        <dbReference type="ARBA" id="ARBA00013227"/>
    </source>
</evidence>
<organism evidence="18 19">
    <name type="scientific">Zootermopsis nevadensis</name>
    <name type="common">Dampwood termite</name>
    <dbReference type="NCBI Taxonomy" id="136037"/>
    <lineage>
        <taxon>Eukaryota</taxon>
        <taxon>Metazoa</taxon>
        <taxon>Ecdysozoa</taxon>
        <taxon>Arthropoda</taxon>
        <taxon>Hexapoda</taxon>
        <taxon>Insecta</taxon>
        <taxon>Pterygota</taxon>
        <taxon>Neoptera</taxon>
        <taxon>Polyneoptera</taxon>
        <taxon>Dictyoptera</taxon>
        <taxon>Blattodea</taxon>
        <taxon>Blattoidea</taxon>
        <taxon>Termitoidae</taxon>
        <taxon>Termopsidae</taxon>
        <taxon>Zootermopsis</taxon>
    </lineage>
</organism>
<evidence type="ECO:0000256" key="13">
    <source>
        <dbReference type="ARBA" id="ARBA00032464"/>
    </source>
</evidence>
<dbReference type="GO" id="GO:0030234">
    <property type="term" value="F:enzyme regulator activity"/>
    <property type="evidence" value="ECO:0007669"/>
    <property type="project" value="InterPro"/>
</dbReference>
<keyword evidence="11" id="KW-0378">Hydrolase</keyword>
<keyword evidence="12" id="KW-0106">Calcium</keyword>
<dbReference type="OrthoDB" id="423498at2759"/>
<feature type="binding site" evidence="15">
    <location>
        <position position="136"/>
    </location>
    <ligand>
        <name>substrate</name>
    </ligand>
</feature>
<comment type="similarity">
    <text evidence="6">Belongs to the SMP-30/CGR1 family.</text>
</comment>
<dbReference type="PRINTS" id="PR01790">
    <property type="entry name" value="SMP30FAMILY"/>
</dbReference>
<comment type="cofactor">
    <cofactor evidence="2">
        <name>Ca(2+)</name>
        <dbReference type="ChEBI" id="CHEBI:29108"/>
    </cofactor>
</comment>
<feature type="binding site" evidence="15">
    <location>
        <position position="189"/>
    </location>
    <ligand>
        <name>a divalent metal cation</name>
        <dbReference type="ChEBI" id="CHEBI:60240"/>
    </ligand>
</feature>
<feature type="signal peptide" evidence="16">
    <location>
        <begin position="1"/>
        <end position="20"/>
    </location>
</feature>
<dbReference type="InterPro" id="IPR005511">
    <property type="entry name" value="SMP-30"/>
</dbReference>
<dbReference type="eggNOG" id="KOG4499">
    <property type="taxonomic scope" value="Eukaryota"/>
</dbReference>
<feature type="binding site" evidence="15">
    <location>
        <position position="156"/>
    </location>
    <ligand>
        <name>substrate</name>
    </ligand>
</feature>
<reference evidence="18 19" key="1">
    <citation type="journal article" date="2014" name="Nat. Commun.">
        <title>Molecular traces of alternative social organization in a termite genome.</title>
        <authorList>
            <person name="Terrapon N."/>
            <person name="Li C."/>
            <person name="Robertson H.M."/>
            <person name="Ji L."/>
            <person name="Meng X."/>
            <person name="Booth W."/>
            <person name="Chen Z."/>
            <person name="Childers C.P."/>
            <person name="Glastad K.M."/>
            <person name="Gokhale K."/>
            <person name="Gowin J."/>
            <person name="Gronenberg W."/>
            <person name="Hermansen R.A."/>
            <person name="Hu H."/>
            <person name="Hunt B.G."/>
            <person name="Huylmans A.K."/>
            <person name="Khalil S.M."/>
            <person name="Mitchell R.D."/>
            <person name="Munoz-Torres M.C."/>
            <person name="Mustard J.A."/>
            <person name="Pan H."/>
            <person name="Reese J.T."/>
            <person name="Scharf M.E."/>
            <person name="Sun F."/>
            <person name="Vogel H."/>
            <person name="Xiao J."/>
            <person name="Yang W."/>
            <person name="Yang Z."/>
            <person name="Yang Z."/>
            <person name="Zhou J."/>
            <person name="Zhu J."/>
            <person name="Brent C.S."/>
            <person name="Elsik C.G."/>
            <person name="Goodisman M.A."/>
            <person name="Liberles D.A."/>
            <person name="Roe R.M."/>
            <person name="Vargo E.L."/>
            <person name="Vilcinskas A."/>
            <person name="Wang J."/>
            <person name="Bornberg-Bauer E."/>
            <person name="Korb J."/>
            <person name="Zhang G."/>
            <person name="Liebig J."/>
        </authorList>
    </citation>
    <scope>NUCLEOTIDE SEQUENCE [LARGE SCALE GENOMIC DNA]</scope>
    <source>
        <tissue evidence="18">Whole organism</tissue>
    </source>
</reference>
<comment type="catalytic activity">
    <reaction evidence="1">
        <text>D-glucono-1,5-lactone + H2O = D-gluconate + H(+)</text>
        <dbReference type="Rhea" id="RHEA:10440"/>
        <dbReference type="ChEBI" id="CHEBI:15377"/>
        <dbReference type="ChEBI" id="CHEBI:15378"/>
        <dbReference type="ChEBI" id="CHEBI:16217"/>
        <dbReference type="ChEBI" id="CHEBI:18391"/>
        <dbReference type="EC" id="3.1.1.17"/>
    </reaction>
</comment>
<evidence type="ECO:0000256" key="8">
    <source>
        <dbReference type="ARBA" id="ARBA00016808"/>
    </source>
</evidence>
<dbReference type="PRINTS" id="PR01791">
    <property type="entry name" value="REGUCALCIN"/>
</dbReference>
<dbReference type="PANTHER" id="PTHR10907">
    <property type="entry name" value="REGUCALCIN"/>
    <property type="match status" value="1"/>
</dbReference>
<evidence type="ECO:0000256" key="14">
    <source>
        <dbReference type="PIRSR" id="PIRSR605511-1"/>
    </source>
</evidence>
<dbReference type="Proteomes" id="UP000027135">
    <property type="component" value="Unassembled WGS sequence"/>
</dbReference>
<dbReference type="EMBL" id="KK853729">
    <property type="protein sequence ID" value="KDQ89564.1"/>
    <property type="molecule type" value="Genomic_DNA"/>
</dbReference>
<dbReference type="FunCoup" id="A0A067QH68">
    <property type="interactions" value="153"/>
</dbReference>
<evidence type="ECO:0000256" key="4">
    <source>
        <dbReference type="ARBA" id="ARBA00001946"/>
    </source>
</evidence>
<dbReference type="InterPro" id="IPR008367">
    <property type="entry name" value="Regucalcin"/>
</dbReference>
<evidence type="ECO:0000256" key="5">
    <source>
        <dbReference type="ARBA" id="ARBA00004496"/>
    </source>
</evidence>
<dbReference type="InterPro" id="IPR013658">
    <property type="entry name" value="SGL"/>
</dbReference>
<evidence type="ECO:0000256" key="2">
    <source>
        <dbReference type="ARBA" id="ARBA00001913"/>
    </source>
</evidence>
<evidence type="ECO:0000256" key="16">
    <source>
        <dbReference type="SAM" id="SignalP"/>
    </source>
</evidence>
<evidence type="ECO:0000259" key="17">
    <source>
        <dbReference type="Pfam" id="PF08450"/>
    </source>
</evidence>
<evidence type="ECO:0000313" key="19">
    <source>
        <dbReference type="Proteomes" id="UP000027135"/>
    </source>
</evidence>
<dbReference type="Pfam" id="PF08450">
    <property type="entry name" value="SGL"/>
    <property type="match status" value="1"/>
</dbReference>
<dbReference type="GO" id="GO:0019853">
    <property type="term" value="P:L-ascorbic acid biosynthetic process"/>
    <property type="evidence" value="ECO:0007669"/>
    <property type="project" value="TreeGrafter"/>
</dbReference>
<evidence type="ECO:0000256" key="6">
    <source>
        <dbReference type="ARBA" id="ARBA00008853"/>
    </source>
</evidence>
<dbReference type="EC" id="3.1.1.17" evidence="7"/>
<dbReference type="GO" id="GO:0005737">
    <property type="term" value="C:cytoplasm"/>
    <property type="evidence" value="ECO:0007669"/>
    <property type="project" value="UniProtKB-SubCell"/>
</dbReference>
<comment type="cofactor">
    <cofactor evidence="4">
        <name>Mg(2+)</name>
        <dbReference type="ChEBI" id="CHEBI:18420"/>
    </cofactor>
</comment>
<evidence type="ECO:0000256" key="9">
    <source>
        <dbReference type="ARBA" id="ARBA00022490"/>
    </source>
</evidence>
<evidence type="ECO:0000256" key="3">
    <source>
        <dbReference type="ARBA" id="ARBA00001936"/>
    </source>
</evidence>
<feature type="binding site" evidence="15">
    <location>
        <position position="36"/>
    </location>
    <ligand>
        <name>a divalent metal cation</name>
        <dbReference type="ChEBI" id="CHEBI:60240"/>
    </ligand>
</feature>
<name>A0A067QH68_ZOONE</name>
<evidence type="ECO:0000256" key="11">
    <source>
        <dbReference type="ARBA" id="ARBA00022801"/>
    </source>
</evidence>
<comment type="cofactor">
    <cofactor evidence="3">
        <name>Mn(2+)</name>
        <dbReference type="ChEBI" id="CHEBI:29035"/>
    </cofactor>
</comment>
<keyword evidence="16" id="KW-0732">Signal</keyword>
<dbReference type="FunFam" id="2.120.10.30:FF:000027">
    <property type="entry name" value="Regucalcin homologue"/>
    <property type="match status" value="1"/>
</dbReference>
<feature type="domain" description="SMP-30/Gluconolactonase/LRE-like region" evidence="17">
    <location>
        <begin position="35"/>
        <end position="300"/>
    </location>
</feature>
<comment type="cofactor">
    <cofactor evidence="15">
        <name>Zn(2+)</name>
        <dbReference type="ChEBI" id="CHEBI:29105"/>
    </cofactor>
    <text evidence="15">Binds 1 divalent metal cation per subunit.</text>
</comment>
<keyword evidence="19" id="KW-1185">Reference proteome</keyword>
<dbReference type="OMA" id="LWRCRAD"/>
<dbReference type="InterPro" id="IPR011042">
    <property type="entry name" value="6-blade_b-propeller_TolB-like"/>
</dbReference>
<keyword evidence="15" id="KW-0862">Zinc</keyword>
<dbReference type="SUPFAM" id="SSF63829">
    <property type="entry name" value="Calcium-dependent phosphotriesterase"/>
    <property type="match status" value="1"/>
</dbReference>
<feature type="chain" id="PRO_5001648069" description="Regucalcin" evidence="16">
    <location>
        <begin position="21"/>
        <end position="342"/>
    </location>
</feature>
<evidence type="ECO:0000256" key="12">
    <source>
        <dbReference type="ARBA" id="ARBA00022837"/>
    </source>
</evidence>
<gene>
    <name evidence="18" type="ORF">L798_06690</name>
</gene>
<evidence type="ECO:0000256" key="1">
    <source>
        <dbReference type="ARBA" id="ARBA00001589"/>
    </source>
</evidence>
<evidence type="ECO:0000313" key="18">
    <source>
        <dbReference type="EMBL" id="KDQ89564.1"/>
    </source>
</evidence>
<dbReference type="GO" id="GO:0004341">
    <property type="term" value="F:gluconolactonase activity"/>
    <property type="evidence" value="ECO:0007669"/>
    <property type="project" value="UniProtKB-EC"/>
</dbReference>
<comment type="subcellular location">
    <subcellularLocation>
        <location evidence="5">Cytoplasm</location>
    </subcellularLocation>
</comment>
<dbReference type="Gene3D" id="2.120.10.30">
    <property type="entry name" value="TolB, C-terminal domain"/>
    <property type="match status" value="1"/>
</dbReference>
<dbReference type="STRING" id="136037.A0A067QH68"/>
<evidence type="ECO:0000256" key="10">
    <source>
        <dbReference type="ARBA" id="ARBA00022723"/>
    </source>
</evidence>
<dbReference type="InParanoid" id="A0A067QH68"/>
<dbReference type="GO" id="GO:0005509">
    <property type="term" value="F:calcium ion binding"/>
    <property type="evidence" value="ECO:0007669"/>
    <property type="project" value="InterPro"/>
</dbReference>
<dbReference type="PANTHER" id="PTHR10907:SF66">
    <property type="entry name" value="MIP34848P1-RELATED"/>
    <property type="match status" value="1"/>
</dbReference>
<keyword evidence="9" id="KW-0963">Cytoplasm</keyword>
<feature type="active site" description="Proton donor/acceptor" evidence="14">
    <location>
        <position position="241"/>
    </location>
</feature>
<proteinExistence type="inferred from homology"/>
<feature type="binding site" evidence="15">
    <location>
        <position position="138"/>
    </location>
    <ligand>
        <name>substrate</name>
    </ligand>
</feature>
<accession>A0A067QH68</accession>
<sequence>MANCRGVVLLFLVLGRFCEGASPSVTPVTGPVVHGEGPHWDSETGVLFFVDIESKLVNKYDPSSERVTHAQFAGGGVSLVIPVQGTKTQQLLTTRGHEVIVFNWNQENATFDGSANSRNVSVIATVETSADKSGNRWNDGKADARGRLWAGTMGPEPVVGYVTPDQGSFYLLQADNNPVTEVSPVSISNGLAWNDDNTLMYFIDTATGQVDVFDFDLEQATIAKRRKVFNLAENGVPGHPDGMTIDSRGNLWIACFDGSQVINVDPDSGELIQSVHIPASRVTSVTFGGPDREILYVTTSRLGLTAEEQKQQPLAGSVFAVSGLGVSALAPANNVIPTTRSK</sequence>
<protein>
    <recommendedName>
        <fullName evidence="8">Regucalcin</fullName>
        <ecNumber evidence="7">3.1.1.17</ecNumber>
    </recommendedName>
    <alternativeName>
        <fullName evidence="13">Gluconolactonase</fullName>
    </alternativeName>
</protein>
<dbReference type="AlphaFoldDB" id="A0A067QH68"/>
<evidence type="ECO:0000256" key="15">
    <source>
        <dbReference type="PIRSR" id="PIRSR605511-2"/>
    </source>
</evidence>